<feature type="compositionally biased region" description="Basic and acidic residues" evidence="1">
    <location>
        <begin position="226"/>
        <end position="235"/>
    </location>
</feature>
<dbReference type="Proteomes" id="UP000016933">
    <property type="component" value="Unassembled WGS sequence"/>
</dbReference>
<evidence type="ECO:0000313" key="2">
    <source>
        <dbReference type="EMBL" id="EME40995.1"/>
    </source>
</evidence>
<proteinExistence type="predicted"/>
<sequence length="443" mass="48722">MTTSTVDSRSCHTPESAASPPNGSDVSHVHGASSRTRATSSNSYFNISWSQALAGLPPALPISHSSITLQPITLSAPPSGLLYKRRLWNVETDHGRLCDPDGSQGSMENQQRMEEQWEINEEWLEERGLEPLDVSAFRKIEWKQGATMVEVAVSPRTVVLKNSWTQAVEAHGSLNNARRHHARMQANQEWIKGRGESPISVDTFTAMDWYAGPKDWEQGVSTSPRDTTRELKESSSIRYIRSTSTSSNGVKQYPHTLISSTTDSLSSFADLINEYNADLANIGEFSSFSIGRTQYPYPSSIPSPSLTSDTDAGSVIYEDEIVPVLQTASLALVISPRSSKASMLSAGQACQARRSPRLSETPMQEAERLVDIHATQAGHRGPRSPEVRLVIVRGRAVPQSGSDGSGWSLESLLRTPTVADHQECAWWAKTKNVFEKLNCRGRK</sequence>
<organism evidence="2 3">
    <name type="scientific">Dothistroma septosporum (strain NZE10 / CBS 128990)</name>
    <name type="common">Red band needle blight fungus</name>
    <name type="synonym">Mycosphaerella pini</name>
    <dbReference type="NCBI Taxonomy" id="675120"/>
    <lineage>
        <taxon>Eukaryota</taxon>
        <taxon>Fungi</taxon>
        <taxon>Dikarya</taxon>
        <taxon>Ascomycota</taxon>
        <taxon>Pezizomycotina</taxon>
        <taxon>Dothideomycetes</taxon>
        <taxon>Dothideomycetidae</taxon>
        <taxon>Mycosphaerellales</taxon>
        <taxon>Mycosphaerellaceae</taxon>
        <taxon>Dothistroma</taxon>
    </lineage>
</organism>
<gene>
    <name evidence="2" type="ORF">DOTSEDRAFT_37712</name>
</gene>
<reference evidence="3" key="1">
    <citation type="journal article" date="2012" name="PLoS Genet.">
        <title>The genomes of the fungal plant pathogens Cladosporium fulvum and Dothistroma septosporum reveal adaptation to different hosts and lifestyles but also signatures of common ancestry.</title>
        <authorList>
            <person name="de Wit P.J.G.M."/>
            <person name="van der Burgt A."/>
            <person name="Oekmen B."/>
            <person name="Stergiopoulos I."/>
            <person name="Abd-Elsalam K.A."/>
            <person name="Aerts A.L."/>
            <person name="Bahkali A.H."/>
            <person name="Beenen H.G."/>
            <person name="Chettri P."/>
            <person name="Cox M.P."/>
            <person name="Datema E."/>
            <person name="de Vries R.P."/>
            <person name="Dhillon B."/>
            <person name="Ganley A.R."/>
            <person name="Griffiths S.A."/>
            <person name="Guo Y."/>
            <person name="Hamelin R.C."/>
            <person name="Henrissat B."/>
            <person name="Kabir M.S."/>
            <person name="Jashni M.K."/>
            <person name="Kema G."/>
            <person name="Klaubauf S."/>
            <person name="Lapidus A."/>
            <person name="Levasseur A."/>
            <person name="Lindquist E."/>
            <person name="Mehrabi R."/>
            <person name="Ohm R.A."/>
            <person name="Owen T.J."/>
            <person name="Salamov A."/>
            <person name="Schwelm A."/>
            <person name="Schijlen E."/>
            <person name="Sun H."/>
            <person name="van den Burg H.A."/>
            <person name="van Ham R.C.H.J."/>
            <person name="Zhang S."/>
            <person name="Goodwin S.B."/>
            <person name="Grigoriev I.V."/>
            <person name="Collemare J."/>
            <person name="Bradshaw R.E."/>
        </authorList>
    </citation>
    <scope>NUCLEOTIDE SEQUENCE [LARGE SCALE GENOMIC DNA]</scope>
    <source>
        <strain evidence="3">NZE10 / CBS 128990</strain>
    </source>
</reference>
<keyword evidence="3" id="KW-1185">Reference proteome</keyword>
<dbReference type="HOGENOM" id="CLU_618239_0_0_1"/>
<name>N1PHG3_DOTSN</name>
<dbReference type="EMBL" id="KB446543">
    <property type="protein sequence ID" value="EME40995.1"/>
    <property type="molecule type" value="Genomic_DNA"/>
</dbReference>
<dbReference type="AlphaFoldDB" id="N1PHG3"/>
<protein>
    <submittedName>
        <fullName evidence="2">Uncharacterized protein</fullName>
    </submittedName>
</protein>
<feature type="region of interest" description="Disordered" evidence="1">
    <location>
        <begin position="215"/>
        <end position="235"/>
    </location>
</feature>
<feature type="compositionally biased region" description="Polar residues" evidence="1">
    <location>
        <begin position="1"/>
        <end position="13"/>
    </location>
</feature>
<evidence type="ECO:0000313" key="3">
    <source>
        <dbReference type="Proteomes" id="UP000016933"/>
    </source>
</evidence>
<reference evidence="2 3" key="2">
    <citation type="journal article" date="2012" name="PLoS Pathog.">
        <title>Diverse lifestyles and strategies of plant pathogenesis encoded in the genomes of eighteen Dothideomycetes fungi.</title>
        <authorList>
            <person name="Ohm R.A."/>
            <person name="Feau N."/>
            <person name="Henrissat B."/>
            <person name="Schoch C.L."/>
            <person name="Horwitz B.A."/>
            <person name="Barry K.W."/>
            <person name="Condon B.J."/>
            <person name="Copeland A.C."/>
            <person name="Dhillon B."/>
            <person name="Glaser F."/>
            <person name="Hesse C.N."/>
            <person name="Kosti I."/>
            <person name="LaButti K."/>
            <person name="Lindquist E.A."/>
            <person name="Lucas S."/>
            <person name="Salamov A.A."/>
            <person name="Bradshaw R.E."/>
            <person name="Ciuffetti L."/>
            <person name="Hamelin R.C."/>
            <person name="Kema G.H.J."/>
            <person name="Lawrence C."/>
            <person name="Scott J.A."/>
            <person name="Spatafora J.W."/>
            <person name="Turgeon B.G."/>
            <person name="de Wit P.J.G.M."/>
            <person name="Zhong S."/>
            <person name="Goodwin S.B."/>
            <person name="Grigoriev I.V."/>
        </authorList>
    </citation>
    <scope>NUCLEOTIDE SEQUENCE [LARGE SCALE GENOMIC DNA]</scope>
    <source>
        <strain evidence="3">NZE10 / CBS 128990</strain>
    </source>
</reference>
<feature type="region of interest" description="Disordered" evidence="1">
    <location>
        <begin position="1"/>
        <end position="37"/>
    </location>
</feature>
<dbReference type="OMA" id="DHGRLCD"/>
<accession>N1PHG3</accession>
<dbReference type="OrthoDB" id="10465798at2759"/>
<evidence type="ECO:0000256" key="1">
    <source>
        <dbReference type="SAM" id="MobiDB-lite"/>
    </source>
</evidence>